<evidence type="ECO:0000256" key="1">
    <source>
        <dbReference type="SAM" id="MobiDB-lite"/>
    </source>
</evidence>
<accession>A0A3M6U3U8</accession>
<sequence>MDYSRSQKAEKAIFAVREVVHVLPINQTRGMASAGRKCAIDKSTVLGSPIITGKRVIGVVGEDADGQLIPYFITQTELDHKDKNLRGSGNSEDKDTKDSAEHQEKDPSEGGTGNVPDVPDGVPGEITENLKKLKHAMTESKYKSKGVPTLEITDELSKAVSDMGFITPILKSLMVPVI</sequence>
<keyword evidence="3" id="KW-1185">Reference proteome</keyword>
<dbReference type="AlphaFoldDB" id="A0A3M6U3U8"/>
<evidence type="ECO:0000313" key="3">
    <source>
        <dbReference type="Proteomes" id="UP000275408"/>
    </source>
</evidence>
<proteinExistence type="predicted"/>
<dbReference type="EMBL" id="RCHS01002288">
    <property type="protein sequence ID" value="RMX48353.1"/>
    <property type="molecule type" value="Genomic_DNA"/>
</dbReference>
<gene>
    <name evidence="2" type="ORF">pdam_00016296</name>
</gene>
<dbReference type="STRING" id="46731.A0A3M6U3U8"/>
<protein>
    <submittedName>
        <fullName evidence="2">Uncharacterized protein</fullName>
    </submittedName>
</protein>
<reference evidence="2 3" key="1">
    <citation type="journal article" date="2018" name="Sci. Rep.">
        <title>Comparative analysis of the Pocillopora damicornis genome highlights role of immune system in coral evolution.</title>
        <authorList>
            <person name="Cunning R."/>
            <person name="Bay R.A."/>
            <person name="Gillette P."/>
            <person name="Baker A.C."/>
            <person name="Traylor-Knowles N."/>
        </authorList>
    </citation>
    <scope>NUCLEOTIDE SEQUENCE [LARGE SCALE GENOMIC DNA]</scope>
    <source>
        <strain evidence="2">RSMAS</strain>
        <tissue evidence="2">Whole animal</tissue>
    </source>
</reference>
<comment type="caution">
    <text evidence="2">The sequence shown here is derived from an EMBL/GenBank/DDBJ whole genome shotgun (WGS) entry which is preliminary data.</text>
</comment>
<dbReference type="Proteomes" id="UP000275408">
    <property type="component" value="Unassembled WGS sequence"/>
</dbReference>
<feature type="compositionally biased region" description="Basic and acidic residues" evidence="1">
    <location>
        <begin position="80"/>
        <end position="108"/>
    </location>
</feature>
<organism evidence="2 3">
    <name type="scientific">Pocillopora damicornis</name>
    <name type="common">Cauliflower coral</name>
    <name type="synonym">Millepora damicornis</name>
    <dbReference type="NCBI Taxonomy" id="46731"/>
    <lineage>
        <taxon>Eukaryota</taxon>
        <taxon>Metazoa</taxon>
        <taxon>Cnidaria</taxon>
        <taxon>Anthozoa</taxon>
        <taxon>Hexacorallia</taxon>
        <taxon>Scleractinia</taxon>
        <taxon>Astrocoeniina</taxon>
        <taxon>Pocilloporidae</taxon>
        <taxon>Pocillopora</taxon>
    </lineage>
</organism>
<evidence type="ECO:0000313" key="2">
    <source>
        <dbReference type="EMBL" id="RMX48353.1"/>
    </source>
</evidence>
<feature type="region of interest" description="Disordered" evidence="1">
    <location>
        <begin position="80"/>
        <end position="125"/>
    </location>
</feature>
<name>A0A3M6U3U8_POCDA</name>